<dbReference type="AlphaFoldDB" id="A0A0F9LTC3"/>
<evidence type="ECO:0000313" key="1">
    <source>
        <dbReference type="EMBL" id="KKM96643.1"/>
    </source>
</evidence>
<accession>A0A0F9LTC3</accession>
<sequence length="106" mass="12118">MMGINPTGDFGPLTIYTAKNKKPVQFLKAPPTSPPTARQRYVRDRMGYYAAWWTAQSAETKAAWQAAATAAHTRMTGYNLWQWWYWHRDAGVLATIQRQANVTLEL</sequence>
<gene>
    <name evidence="1" type="ORF">LCGC14_1176060</name>
</gene>
<comment type="caution">
    <text evidence="1">The sequence shown here is derived from an EMBL/GenBank/DDBJ whole genome shotgun (WGS) entry which is preliminary data.</text>
</comment>
<proteinExistence type="predicted"/>
<reference evidence="1" key="1">
    <citation type="journal article" date="2015" name="Nature">
        <title>Complex archaea that bridge the gap between prokaryotes and eukaryotes.</title>
        <authorList>
            <person name="Spang A."/>
            <person name="Saw J.H."/>
            <person name="Jorgensen S.L."/>
            <person name="Zaremba-Niedzwiedzka K."/>
            <person name="Martijn J."/>
            <person name="Lind A.E."/>
            <person name="van Eijk R."/>
            <person name="Schleper C."/>
            <person name="Guy L."/>
            <person name="Ettema T.J."/>
        </authorList>
    </citation>
    <scope>NUCLEOTIDE SEQUENCE</scope>
</reference>
<name>A0A0F9LTC3_9ZZZZ</name>
<protein>
    <submittedName>
        <fullName evidence="1">Uncharacterized protein</fullName>
    </submittedName>
</protein>
<organism evidence="1">
    <name type="scientific">marine sediment metagenome</name>
    <dbReference type="NCBI Taxonomy" id="412755"/>
    <lineage>
        <taxon>unclassified sequences</taxon>
        <taxon>metagenomes</taxon>
        <taxon>ecological metagenomes</taxon>
    </lineage>
</organism>
<dbReference type="EMBL" id="LAZR01005854">
    <property type="protein sequence ID" value="KKM96643.1"/>
    <property type="molecule type" value="Genomic_DNA"/>
</dbReference>